<sequence length="340" mass="37840">MPKLQVLAGPSLQSLTPISTLVNKNVPFRISTAEWEGEITVFIKGFNDGDPSSGADAEYFSRPDRQGITWSIQVQGRFLSPRSADDILFGNVFERPLQLPWGTGAALQFMKCIHRPHFVARLDLHCYTQTMGTLPACRNHASFRARSIAPWRHPAPFPPGHSIADETSSLHLCSHTRRSSTPSSINSSSSKSSSSSRGSIFSKRIRSKSRGSKSPVEVVPQGMTAQQRRSFFSDEGHRKSVTFGPQDVITTDFCYGFLEFSPSLRLRLPGGLGFDLARYWDGQGVRFVCCERRHDTVADDADVHHDTDFSGKRDDSRPADDQSDPWGPVFWCVSIEMADE</sequence>
<gene>
    <name evidence="3" type="ORF">MYCIT1_LOCUS32865</name>
</gene>
<comment type="caution">
    <text evidence="3">The sequence shown here is derived from an EMBL/GenBank/DDBJ whole genome shotgun (WGS) entry which is preliminary data.</text>
</comment>
<dbReference type="AlphaFoldDB" id="A0AAD2K6J8"/>
<dbReference type="Pfam" id="PF08588">
    <property type="entry name" value="Duc1"/>
    <property type="match status" value="1"/>
</dbReference>
<dbReference type="PANTHER" id="PTHR34826:SF2">
    <property type="entry name" value="UPF0590 PROTEIN C409.17C"/>
    <property type="match status" value="1"/>
</dbReference>
<keyword evidence="4" id="KW-1185">Reference proteome</keyword>
<feature type="region of interest" description="Disordered" evidence="1">
    <location>
        <begin position="302"/>
        <end position="328"/>
    </location>
</feature>
<dbReference type="PANTHER" id="PTHR34826">
    <property type="entry name" value="UPF0590 PROTEIN C409.17C"/>
    <property type="match status" value="1"/>
</dbReference>
<evidence type="ECO:0000313" key="4">
    <source>
        <dbReference type="Proteomes" id="UP001295794"/>
    </source>
</evidence>
<evidence type="ECO:0000259" key="2">
    <source>
        <dbReference type="Pfam" id="PF08588"/>
    </source>
</evidence>
<evidence type="ECO:0000313" key="3">
    <source>
        <dbReference type="EMBL" id="CAK5281650.1"/>
    </source>
</evidence>
<dbReference type="EMBL" id="CAVNYO010000444">
    <property type="protein sequence ID" value="CAK5281650.1"/>
    <property type="molecule type" value="Genomic_DNA"/>
</dbReference>
<feature type="domain" description="Domain of unknown function at the cortex 1" evidence="2">
    <location>
        <begin position="3"/>
        <end position="297"/>
    </location>
</feature>
<proteinExistence type="predicted"/>
<feature type="compositionally biased region" description="Basic and acidic residues" evidence="1">
    <location>
        <begin position="302"/>
        <end position="320"/>
    </location>
</feature>
<feature type="compositionally biased region" description="Low complexity" evidence="1">
    <location>
        <begin position="179"/>
        <end position="202"/>
    </location>
</feature>
<evidence type="ECO:0000256" key="1">
    <source>
        <dbReference type="SAM" id="MobiDB-lite"/>
    </source>
</evidence>
<name>A0AAD2K6J8_9AGAR</name>
<dbReference type="Proteomes" id="UP001295794">
    <property type="component" value="Unassembled WGS sequence"/>
</dbReference>
<dbReference type="InterPro" id="IPR013897">
    <property type="entry name" value="Duc1"/>
</dbReference>
<feature type="region of interest" description="Disordered" evidence="1">
    <location>
        <begin position="175"/>
        <end position="231"/>
    </location>
</feature>
<protein>
    <recommendedName>
        <fullName evidence="2">Domain of unknown function at the cortex 1 domain-containing protein</fullName>
    </recommendedName>
</protein>
<organism evidence="3 4">
    <name type="scientific">Mycena citricolor</name>
    <dbReference type="NCBI Taxonomy" id="2018698"/>
    <lineage>
        <taxon>Eukaryota</taxon>
        <taxon>Fungi</taxon>
        <taxon>Dikarya</taxon>
        <taxon>Basidiomycota</taxon>
        <taxon>Agaricomycotina</taxon>
        <taxon>Agaricomycetes</taxon>
        <taxon>Agaricomycetidae</taxon>
        <taxon>Agaricales</taxon>
        <taxon>Marasmiineae</taxon>
        <taxon>Mycenaceae</taxon>
        <taxon>Mycena</taxon>
    </lineage>
</organism>
<reference evidence="3" key="1">
    <citation type="submission" date="2023-11" db="EMBL/GenBank/DDBJ databases">
        <authorList>
            <person name="De Vega J J."/>
            <person name="De Vega J J."/>
        </authorList>
    </citation>
    <scope>NUCLEOTIDE SEQUENCE</scope>
</reference>
<accession>A0AAD2K6J8</accession>